<name>A0A5J4FX32_9FLAO</name>
<dbReference type="InterPro" id="IPR001296">
    <property type="entry name" value="Glyco_trans_1"/>
</dbReference>
<evidence type="ECO:0000259" key="3">
    <source>
        <dbReference type="Pfam" id="PF13439"/>
    </source>
</evidence>
<evidence type="ECO:0000259" key="2">
    <source>
        <dbReference type="Pfam" id="PF00534"/>
    </source>
</evidence>
<feature type="domain" description="Glycosyl transferase family 1" evidence="2">
    <location>
        <begin position="190"/>
        <end position="352"/>
    </location>
</feature>
<dbReference type="Pfam" id="PF00534">
    <property type="entry name" value="Glycos_transf_1"/>
    <property type="match status" value="1"/>
</dbReference>
<keyword evidence="5" id="KW-1185">Reference proteome</keyword>
<sequence length="374" mass="42642">MMHIVFISNEYPTWAPGGKGTFIQTFARELVKVGHRVTVLGIGDKKTEEQLKDEEVLLIRLRKPISPKATYIENSLRINSRLNKIHKEHAISIVETSELDCAYLPKNTPFKKVIRLHGGHHFFAEGEQRGFNPIKARREKKSFANADAFIAVSKYVKDHTAKFLSYHTKPIAIINYPIDTDILIPEVKINPDKIVFAGTVCEKKGVFQLIEAFQLVKEKHPSKQLEIFGRDWFYPTGNSYIKMLTETFSEKQLSAVTFHGAIPRDRLYKEYASSLFCIFPSHMETQGLVTLEAMLMEKPVVFSIYGPGPETIDHMHTGLLSDVRNPKDIAEKMLWCINNQAAAQSMGKKGRKAVLKKFDKKTILAKNIKFYQSL</sequence>
<dbReference type="AlphaFoldDB" id="A0A5J4FX32"/>
<reference evidence="4 5" key="1">
    <citation type="submission" date="2019-08" db="EMBL/GenBank/DDBJ databases">
        <title>Ulvibacter marinistellae sp. nov., isolated from a starfish, Patiria pectinifera.</title>
        <authorList>
            <person name="Kawano K."/>
            <person name="Ushijima N."/>
            <person name="Kihara M."/>
            <person name="Itoh H."/>
        </authorList>
    </citation>
    <scope>NUCLEOTIDE SEQUENCE [LARGE SCALE GENOMIC DNA]</scope>
    <source>
        <strain evidence="4 5">KK4</strain>
    </source>
</reference>
<dbReference type="EMBL" id="BKCF01000004">
    <property type="protein sequence ID" value="GEQ86800.1"/>
    <property type="molecule type" value="Genomic_DNA"/>
</dbReference>
<dbReference type="PANTHER" id="PTHR46401">
    <property type="entry name" value="GLYCOSYLTRANSFERASE WBBK-RELATED"/>
    <property type="match status" value="1"/>
</dbReference>
<dbReference type="GO" id="GO:0016757">
    <property type="term" value="F:glycosyltransferase activity"/>
    <property type="evidence" value="ECO:0007669"/>
    <property type="project" value="InterPro"/>
</dbReference>
<dbReference type="SUPFAM" id="SSF53756">
    <property type="entry name" value="UDP-Glycosyltransferase/glycogen phosphorylase"/>
    <property type="match status" value="1"/>
</dbReference>
<proteinExistence type="predicted"/>
<gene>
    <name evidence="4" type="ORF">ULMS_23080</name>
</gene>
<keyword evidence="1" id="KW-0808">Transferase</keyword>
<dbReference type="CDD" id="cd03801">
    <property type="entry name" value="GT4_PimA-like"/>
    <property type="match status" value="1"/>
</dbReference>
<dbReference type="OrthoDB" id="502646at2"/>
<protein>
    <recommendedName>
        <fullName evidence="6">Glycosyltransferase family 1 protein</fullName>
    </recommendedName>
</protein>
<evidence type="ECO:0000313" key="4">
    <source>
        <dbReference type="EMBL" id="GEQ86800.1"/>
    </source>
</evidence>
<evidence type="ECO:0008006" key="6">
    <source>
        <dbReference type="Google" id="ProtNLM"/>
    </source>
</evidence>
<dbReference type="PANTHER" id="PTHR46401:SF2">
    <property type="entry name" value="GLYCOSYLTRANSFERASE WBBK-RELATED"/>
    <property type="match status" value="1"/>
</dbReference>
<evidence type="ECO:0000313" key="5">
    <source>
        <dbReference type="Proteomes" id="UP000326994"/>
    </source>
</evidence>
<dbReference type="InterPro" id="IPR028098">
    <property type="entry name" value="Glyco_trans_4-like_N"/>
</dbReference>
<dbReference type="RefSeq" id="WP_151894717.1">
    <property type="nucleotide sequence ID" value="NZ_BKCF01000004.1"/>
</dbReference>
<accession>A0A5J4FX32</accession>
<organism evidence="4 5">
    <name type="scientific">Patiriisocius marinistellae</name>
    <dbReference type="NCBI Taxonomy" id="2494560"/>
    <lineage>
        <taxon>Bacteria</taxon>
        <taxon>Pseudomonadati</taxon>
        <taxon>Bacteroidota</taxon>
        <taxon>Flavobacteriia</taxon>
        <taxon>Flavobacteriales</taxon>
        <taxon>Flavobacteriaceae</taxon>
        <taxon>Patiriisocius</taxon>
    </lineage>
</organism>
<dbReference type="Gene3D" id="3.40.50.2000">
    <property type="entry name" value="Glycogen Phosphorylase B"/>
    <property type="match status" value="2"/>
</dbReference>
<dbReference type="Pfam" id="PF13439">
    <property type="entry name" value="Glyco_transf_4"/>
    <property type="match status" value="1"/>
</dbReference>
<dbReference type="GO" id="GO:0009103">
    <property type="term" value="P:lipopolysaccharide biosynthetic process"/>
    <property type="evidence" value="ECO:0007669"/>
    <property type="project" value="TreeGrafter"/>
</dbReference>
<feature type="domain" description="Glycosyltransferase subfamily 4-like N-terminal" evidence="3">
    <location>
        <begin position="16"/>
        <end position="181"/>
    </location>
</feature>
<evidence type="ECO:0000256" key="1">
    <source>
        <dbReference type="ARBA" id="ARBA00022679"/>
    </source>
</evidence>
<comment type="caution">
    <text evidence="4">The sequence shown here is derived from an EMBL/GenBank/DDBJ whole genome shotgun (WGS) entry which is preliminary data.</text>
</comment>
<dbReference type="Proteomes" id="UP000326994">
    <property type="component" value="Unassembled WGS sequence"/>
</dbReference>